<dbReference type="PANTHER" id="PTHR19303:SF70">
    <property type="entry name" value="HTH CENPB-TYPE DOMAIN-CONTAINING PROTEIN"/>
    <property type="match status" value="1"/>
</dbReference>
<dbReference type="Pfam" id="PF03221">
    <property type="entry name" value="HTH_Tnp_Tc5"/>
    <property type="match status" value="1"/>
</dbReference>
<dbReference type="Proteomes" id="UP000053477">
    <property type="component" value="Unassembled WGS sequence"/>
</dbReference>
<sequence length="345" mass="38801">MSSIQRNPYQWVSNMNTSNIYSVPFDGIPSSSLAGVHTTPYPTSNLRFSGHRLTQSDRITVSDANPHHKQRKTLKCREKKEICEYYGAHPELRQEDLGDMYDVHRSTVAKILKKKEAWLQISEEQNNKTSQRSSSKFPVLEKSLEDWLAIVDHREDIRTRFSDNMIRTKAKEVAKSLGITDNEFKASSGWLENFKHRQGIRRGIWEGKQSSARIVKNFADGLGSRSEDNPVIVGNTIVIRAPPTDSSSLAERASAPNSSLSVSSEIEAGNPPNTGAISFHHTFQDDAFNHEIASGDISIEQAIEATTVVEKFMRQQSSLFTAHELNVFRSIRKETQKLKDVGGEI</sequence>
<evidence type="ECO:0000256" key="2">
    <source>
        <dbReference type="ARBA" id="ARBA00023242"/>
    </source>
</evidence>
<dbReference type="EMBL" id="KQ086718">
    <property type="protein sequence ID" value="KLO04087.1"/>
    <property type="molecule type" value="Genomic_DNA"/>
</dbReference>
<protein>
    <recommendedName>
        <fullName evidence="4">HTH CENPB-type domain-containing protein</fullName>
    </recommendedName>
</protein>
<dbReference type="InterPro" id="IPR007889">
    <property type="entry name" value="HTH_Psq"/>
</dbReference>
<proteinExistence type="predicted"/>
<evidence type="ECO:0000256" key="1">
    <source>
        <dbReference type="ARBA" id="ARBA00023125"/>
    </source>
</evidence>
<keyword evidence="6" id="KW-1185">Reference proteome</keyword>
<evidence type="ECO:0000256" key="3">
    <source>
        <dbReference type="SAM" id="MobiDB-lite"/>
    </source>
</evidence>
<keyword evidence="1" id="KW-0238">DNA-binding</keyword>
<organism evidence="5 6">
    <name type="scientific">Schizopora paradoxa</name>
    <dbReference type="NCBI Taxonomy" id="27342"/>
    <lineage>
        <taxon>Eukaryota</taxon>
        <taxon>Fungi</taxon>
        <taxon>Dikarya</taxon>
        <taxon>Basidiomycota</taxon>
        <taxon>Agaricomycotina</taxon>
        <taxon>Agaricomycetes</taxon>
        <taxon>Hymenochaetales</taxon>
        <taxon>Schizoporaceae</taxon>
        <taxon>Schizopora</taxon>
    </lineage>
</organism>
<reference evidence="5 6" key="1">
    <citation type="submission" date="2015-04" db="EMBL/GenBank/DDBJ databases">
        <title>Complete genome sequence of Schizopora paradoxa KUC8140, a cosmopolitan wood degrader in East Asia.</title>
        <authorList>
            <consortium name="DOE Joint Genome Institute"/>
            <person name="Min B."/>
            <person name="Park H."/>
            <person name="Jang Y."/>
            <person name="Kim J.-J."/>
            <person name="Kim K.H."/>
            <person name="Pangilinan J."/>
            <person name="Lipzen A."/>
            <person name="Riley R."/>
            <person name="Grigoriev I.V."/>
            <person name="Spatafora J.W."/>
            <person name="Choi I.-G."/>
        </authorList>
    </citation>
    <scope>NUCLEOTIDE SEQUENCE [LARGE SCALE GENOMIC DNA]</scope>
    <source>
        <strain evidence="5 6">KUC8140</strain>
    </source>
</reference>
<dbReference type="STRING" id="27342.A0A0H2QYN3"/>
<name>A0A0H2QYN3_9AGAM</name>
<dbReference type="SMART" id="SM00674">
    <property type="entry name" value="CENPB"/>
    <property type="match status" value="1"/>
</dbReference>
<dbReference type="InterPro" id="IPR050863">
    <property type="entry name" value="CenT-Element_Derived"/>
</dbReference>
<dbReference type="InterPro" id="IPR006600">
    <property type="entry name" value="HTH_CenpB_DNA-bd_dom"/>
</dbReference>
<dbReference type="PANTHER" id="PTHR19303">
    <property type="entry name" value="TRANSPOSON"/>
    <property type="match status" value="1"/>
</dbReference>
<dbReference type="SUPFAM" id="SSF46689">
    <property type="entry name" value="Homeodomain-like"/>
    <property type="match status" value="2"/>
</dbReference>
<dbReference type="OrthoDB" id="9909311at2759"/>
<dbReference type="PROSITE" id="PS51253">
    <property type="entry name" value="HTH_CENPB"/>
    <property type="match status" value="1"/>
</dbReference>
<dbReference type="AlphaFoldDB" id="A0A0H2QYN3"/>
<feature type="region of interest" description="Disordered" evidence="3">
    <location>
        <begin position="244"/>
        <end position="267"/>
    </location>
</feature>
<accession>A0A0H2QYN3</accession>
<feature type="compositionally biased region" description="Low complexity" evidence="3">
    <location>
        <begin position="254"/>
        <end position="264"/>
    </location>
</feature>
<dbReference type="Pfam" id="PF04218">
    <property type="entry name" value="CENP-B_N"/>
    <property type="match status" value="1"/>
</dbReference>
<dbReference type="GO" id="GO:0005634">
    <property type="term" value="C:nucleus"/>
    <property type="evidence" value="ECO:0007669"/>
    <property type="project" value="TreeGrafter"/>
</dbReference>
<evidence type="ECO:0000313" key="5">
    <source>
        <dbReference type="EMBL" id="KLO04087.1"/>
    </source>
</evidence>
<feature type="domain" description="HTH CENPB-type" evidence="4">
    <location>
        <begin position="128"/>
        <end position="204"/>
    </location>
</feature>
<dbReference type="GO" id="GO:0003677">
    <property type="term" value="F:DNA binding"/>
    <property type="evidence" value="ECO:0007669"/>
    <property type="project" value="UniProtKB-KW"/>
</dbReference>
<evidence type="ECO:0000313" key="6">
    <source>
        <dbReference type="Proteomes" id="UP000053477"/>
    </source>
</evidence>
<gene>
    <name evidence="5" type="ORF">SCHPADRAFT_897297</name>
</gene>
<keyword evidence="2" id="KW-0539">Nucleus</keyword>
<dbReference type="InParanoid" id="A0A0H2QYN3"/>
<evidence type="ECO:0000259" key="4">
    <source>
        <dbReference type="PROSITE" id="PS51253"/>
    </source>
</evidence>
<dbReference type="InterPro" id="IPR009057">
    <property type="entry name" value="Homeodomain-like_sf"/>
</dbReference>
<dbReference type="Gene3D" id="1.10.10.60">
    <property type="entry name" value="Homeodomain-like"/>
    <property type="match status" value="2"/>
</dbReference>